<comment type="caution">
    <text evidence="2">The sequence shown here is derived from an EMBL/GenBank/DDBJ whole genome shotgun (WGS) entry which is preliminary data.</text>
</comment>
<accession>A0A4R4W3R5</accession>
<reference evidence="2 3" key="1">
    <citation type="submission" date="2019-03" db="EMBL/GenBank/DDBJ databases">
        <title>Draft genome sequences of novel Actinobacteria.</title>
        <authorList>
            <person name="Sahin N."/>
            <person name="Ay H."/>
            <person name="Saygin H."/>
        </authorList>
    </citation>
    <scope>NUCLEOTIDE SEQUENCE [LARGE SCALE GENOMIC DNA]</scope>
    <source>
        <strain evidence="2 3">KC712</strain>
    </source>
</reference>
<dbReference type="RefSeq" id="WP_132517789.1">
    <property type="nucleotide sequence ID" value="NZ_SMKP01000218.1"/>
</dbReference>
<dbReference type="OrthoDB" id="9958040at2"/>
<evidence type="ECO:0000313" key="2">
    <source>
        <dbReference type="EMBL" id="TDD11457.1"/>
    </source>
</evidence>
<keyword evidence="1" id="KW-0732">Signal</keyword>
<evidence type="ECO:0000256" key="1">
    <source>
        <dbReference type="SAM" id="SignalP"/>
    </source>
</evidence>
<dbReference type="Proteomes" id="UP000294543">
    <property type="component" value="Unassembled WGS sequence"/>
</dbReference>
<organism evidence="2 3">
    <name type="scientific">Nonomuraea diastatica</name>
    <dbReference type="NCBI Taxonomy" id="1848329"/>
    <lineage>
        <taxon>Bacteria</taxon>
        <taxon>Bacillati</taxon>
        <taxon>Actinomycetota</taxon>
        <taxon>Actinomycetes</taxon>
        <taxon>Streptosporangiales</taxon>
        <taxon>Streptosporangiaceae</taxon>
        <taxon>Nonomuraea</taxon>
    </lineage>
</organism>
<sequence length="104" mass="10723">MIITGRRFATVFSATVLAGGGALMTVPAGAATSTTTAAVICPYEVKAKTTPKWLSATSVRSNGTWKDGNIISVYQGSGQNGRLKTTSGYWATATDLTSAGQCRS</sequence>
<evidence type="ECO:0000313" key="3">
    <source>
        <dbReference type="Proteomes" id="UP000294543"/>
    </source>
</evidence>
<gene>
    <name evidence="2" type="ORF">E1294_45055</name>
</gene>
<name>A0A4R4W3R5_9ACTN</name>
<proteinExistence type="predicted"/>
<protein>
    <recommendedName>
        <fullName evidence="4">SH3 domain-containing protein</fullName>
    </recommendedName>
</protein>
<evidence type="ECO:0008006" key="4">
    <source>
        <dbReference type="Google" id="ProtNLM"/>
    </source>
</evidence>
<feature type="signal peptide" evidence="1">
    <location>
        <begin position="1"/>
        <end position="30"/>
    </location>
</feature>
<dbReference type="EMBL" id="SMKP01000218">
    <property type="protein sequence ID" value="TDD11457.1"/>
    <property type="molecule type" value="Genomic_DNA"/>
</dbReference>
<dbReference type="AlphaFoldDB" id="A0A4R4W3R5"/>
<feature type="chain" id="PRO_5020305618" description="SH3 domain-containing protein" evidence="1">
    <location>
        <begin position="31"/>
        <end position="104"/>
    </location>
</feature>
<keyword evidence="3" id="KW-1185">Reference proteome</keyword>